<proteinExistence type="predicted"/>
<organism evidence="2 3">
    <name type="scientific">Nepenthes gracilis</name>
    <name type="common">Slender pitcher plant</name>
    <dbReference type="NCBI Taxonomy" id="150966"/>
    <lineage>
        <taxon>Eukaryota</taxon>
        <taxon>Viridiplantae</taxon>
        <taxon>Streptophyta</taxon>
        <taxon>Embryophyta</taxon>
        <taxon>Tracheophyta</taxon>
        <taxon>Spermatophyta</taxon>
        <taxon>Magnoliopsida</taxon>
        <taxon>eudicotyledons</taxon>
        <taxon>Gunneridae</taxon>
        <taxon>Pentapetalae</taxon>
        <taxon>Caryophyllales</taxon>
        <taxon>Nepenthaceae</taxon>
        <taxon>Nepenthes</taxon>
    </lineage>
</organism>
<dbReference type="PANTHER" id="PTHR46087">
    <property type="entry name" value="PUTATIVE, EXPRESSED-RELATED"/>
    <property type="match status" value="1"/>
</dbReference>
<keyword evidence="3" id="KW-1185">Reference proteome</keyword>
<keyword evidence="1" id="KW-0732">Signal</keyword>
<protein>
    <submittedName>
        <fullName evidence="2">Uncharacterized protein</fullName>
    </submittedName>
</protein>
<reference evidence="2" key="1">
    <citation type="submission" date="2023-05" db="EMBL/GenBank/DDBJ databases">
        <title>Nepenthes gracilis genome sequencing.</title>
        <authorList>
            <person name="Fukushima K."/>
        </authorList>
    </citation>
    <scope>NUCLEOTIDE SEQUENCE</scope>
    <source>
        <strain evidence="2">SING2019-196</strain>
    </source>
</reference>
<dbReference type="AlphaFoldDB" id="A0AAD3SVI7"/>
<feature type="chain" id="PRO_5041942793" evidence="1">
    <location>
        <begin position="21"/>
        <end position="176"/>
    </location>
</feature>
<gene>
    <name evidence="2" type="ORF">Nepgr_020551</name>
</gene>
<comment type="caution">
    <text evidence="2">The sequence shown here is derived from an EMBL/GenBank/DDBJ whole genome shotgun (WGS) entry which is preliminary data.</text>
</comment>
<sequence length="176" mass="19495">MIIFALKALNILPLLSCAKATLNHKMVDPFLDLTRDNKLQSIDKKSERSAVIFGSGEDDSFALRCQSEIQMTGDETRESMVSIIVSSLENLSDSELCASKKQLLSELLPDDVRPLGAELLYQFGSRDGSRDEAALIFSIDDDDDDDLLNLLDCQAKKEIVLAMEILGILGVDWLLE</sequence>
<accession>A0AAD3SVI7</accession>
<dbReference type="InterPro" id="IPR055296">
    <property type="entry name" value="SRL2-like"/>
</dbReference>
<feature type="signal peptide" evidence="1">
    <location>
        <begin position="1"/>
        <end position="20"/>
    </location>
</feature>
<dbReference type="EMBL" id="BSYO01000019">
    <property type="protein sequence ID" value="GMH18710.1"/>
    <property type="molecule type" value="Genomic_DNA"/>
</dbReference>
<dbReference type="Proteomes" id="UP001279734">
    <property type="component" value="Unassembled WGS sequence"/>
</dbReference>
<evidence type="ECO:0000313" key="2">
    <source>
        <dbReference type="EMBL" id="GMH18710.1"/>
    </source>
</evidence>
<evidence type="ECO:0000256" key="1">
    <source>
        <dbReference type="SAM" id="SignalP"/>
    </source>
</evidence>
<evidence type="ECO:0000313" key="3">
    <source>
        <dbReference type="Proteomes" id="UP001279734"/>
    </source>
</evidence>
<name>A0AAD3SVI7_NEPGR</name>
<dbReference type="PANTHER" id="PTHR46087:SF9">
    <property type="entry name" value="ARM REPEAT SUPERFAMILY PROTEIN"/>
    <property type="match status" value="1"/>
</dbReference>